<sequence length="660" mass="72016">MPMSDNTPTLGPADEFSAATTDIRHAEVQGKVAYSLPASESALAAQFLHQQYGNPHPHHHQHQQHQHAFASQYDMTTQTQSPGRGQPGPYGMSAMMHSLPHANFRPGQRFSPPAPGAGAQPMPHMSPYMGPTPMSPPPGPPYYMHQNGHIQPYYGPPPPAAQHQQHPQQHPQQQQQQQHRQQHQQQHLHQHQQQDGMPARANAAYYPQQAVHPQYYYHHGGQFANHAPMMQNPMPSANYLQSGPQHSSARIAQKRTVEQSTATKASQPPAQPEGHAIWIGNLPPQTELMSLVYHVCKEAPGLESLFLISKSNCAFANYKDEPACVTAQQKIHDSKFQSVRLVSRLRKNTVEGASGITAPTAPSASTPQSLSSQDKTGDGLSSGPSMAAATPGLDLSEVAGATPDPLASAEPTGPAAATGNASQPQKDKYFILKSLTVEDLEQSIKTGIWATQSHNEKALNNAFQAKRVYLIFSANKSGEYFGYARMTSQINEDPAAAIEFGPKSQSVIDVGLPKAIPTEANEFMPMGSIMDDSERGTIFWEAETGEDAEDEEYQPINVKSAGGEPADTKAWGKPFHLEWVSTARLPFYRTRGLRNPWNSNKEIKIARDGTELEPSVGRKLIGLFSPGVQSPSVAAARLGTRQQQIRMASGYPPARPAYQQ</sequence>
<dbReference type="Gene3D" id="3.10.590.10">
    <property type="entry name" value="ph1033 like domains"/>
    <property type="match status" value="1"/>
</dbReference>
<dbReference type="GO" id="GO:0005654">
    <property type="term" value="C:nucleoplasm"/>
    <property type="evidence" value="ECO:0007669"/>
    <property type="project" value="TreeGrafter"/>
</dbReference>
<dbReference type="OrthoDB" id="306690at2759"/>
<reference evidence="4" key="4">
    <citation type="journal article" date="2015" name="G3 (Bethesda)">
        <title>Genome sequences of three phytopathogenic species of the Magnaporthaceae family of fungi.</title>
        <authorList>
            <person name="Okagaki L.H."/>
            <person name="Nunes C.C."/>
            <person name="Sailsbery J."/>
            <person name="Clay B."/>
            <person name="Brown D."/>
            <person name="John T."/>
            <person name="Oh Y."/>
            <person name="Young N."/>
            <person name="Fitzgerald M."/>
            <person name="Haas B.J."/>
            <person name="Zeng Q."/>
            <person name="Young S."/>
            <person name="Adiconis X."/>
            <person name="Fan L."/>
            <person name="Levin J.Z."/>
            <person name="Mitchell T.K."/>
            <person name="Okubara P.A."/>
            <person name="Farman M.L."/>
            <person name="Kohn L.M."/>
            <person name="Birren B."/>
            <person name="Ma L.-J."/>
            <person name="Dean R.A."/>
        </authorList>
    </citation>
    <scope>NUCLEOTIDE SEQUENCE</scope>
    <source>
        <strain evidence="4">R3-111a-1</strain>
    </source>
</reference>
<evidence type="ECO:0000313" key="3">
    <source>
        <dbReference type="EMBL" id="EJT72775.1"/>
    </source>
</evidence>
<dbReference type="InterPro" id="IPR007275">
    <property type="entry name" value="YTH_domain"/>
</dbReference>
<dbReference type="Pfam" id="PF25701">
    <property type="entry name" value="RRM_YTH1"/>
    <property type="match status" value="1"/>
</dbReference>
<dbReference type="GO" id="GO:0000398">
    <property type="term" value="P:mRNA splicing, via spliceosome"/>
    <property type="evidence" value="ECO:0007669"/>
    <property type="project" value="TreeGrafter"/>
</dbReference>
<feature type="region of interest" description="Disordered" evidence="1">
    <location>
        <begin position="352"/>
        <end position="423"/>
    </location>
</feature>
<dbReference type="CDD" id="cd21134">
    <property type="entry name" value="YTH"/>
    <property type="match status" value="1"/>
</dbReference>
<dbReference type="PROSITE" id="PS50882">
    <property type="entry name" value="YTH"/>
    <property type="match status" value="1"/>
</dbReference>
<dbReference type="GO" id="GO:1990247">
    <property type="term" value="F:N6-methyladenosine-containing RNA reader activity"/>
    <property type="evidence" value="ECO:0007669"/>
    <property type="project" value="TreeGrafter"/>
</dbReference>
<dbReference type="Gene3D" id="3.30.70.330">
    <property type="match status" value="1"/>
</dbReference>
<reference evidence="4" key="5">
    <citation type="submission" date="2018-04" db="UniProtKB">
        <authorList>
            <consortium name="EnsemblFungi"/>
        </authorList>
    </citation>
    <scope>IDENTIFICATION</scope>
    <source>
        <strain evidence="4">R3-111a-1</strain>
    </source>
</reference>
<feature type="compositionally biased region" description="Low complexity" evidence="1">
    <location>
        <begin position="161"/>
        <end position="179"/>
    </location>
</feature>
<dbReference type="AlphaFoldDB" id="J3P7Z2"/>
<evidence type="ECO:0000256" key="1">
    <source>
        <dbReference type="SAM" id="MobiDB-lite"/>
    </source>
</evidence>
<feature type="region of interest" description="Disordered" evidence="1">
    <location>
        <begin position="239"/>
        <end position="274"/>
    </location>
</feature>
<dbReference type="RefSeq" id="XP_009225749.1">
    <property type="nucleotide sequence ID" value="XM_009227485.1"/>
</dbReference>
<dbReference type="GO" id="GO:0000381">
    <property type="term" value="P:regulation of alternative mRNA splicing, via spliceosome"/>
    <property type="evidence" value="ECO:0007669"/>
    <property type="project" value="TreeGrafter"/>
</dbReference>
<dbReference type="VEuPathDB" id="FungiDB:GGTG_09630"/>
<organism evidence="3">
    <name type="scientific">Gaeumannomyces tritici (strain R3-111a-1)</name>
    <name type="common">Wheat and barley take-all root rot fungus</name>
    <name type="synonym">Gaeumannomyces graminis var. tritici</name>
    <dbReference type="NCBI Taxonomy" id="644352"/>
    <lineage>
        <taxon>Eukaryota</taxon>
        <taxon>Fungi</taxon>
        <taxon>Dikarya</taxon>
        <taxon>Ascomycota</taxon>
        <taxon>Pezizomycotina</taxon>
        <taxon>Sordariomycetes</taxon>
        <taxon>Sordariomycetidae</taxon>
        <taxon>Magnaporthales</taxon>
        <taxon>Magnaporthaceae</taxon>
        <taxon>Gaeumannomyces</taxon>
    </lineage>
</organism>
<evidence type="ECO:0000259" key="2">
    <source>
        <dbReference type="PROSITE" id="PS50882"/>
    </source>
</evidence>
<dbReference type="InterPro" id="IPR012677">
    <property type="entry name" value="Nucleotide-bd_a/b_plait_sf"/>
</dbReference>
<dbReference type="GeneID" id="20350088"/>
<dbReference type="InterPro" id="IPR057720">
    <property type="entry name" value="RRM_YTH1"/>
</dbReference>
<dbReference type="HOGENOM" id="CLU_011694_2_0_1"/>
<evidence type="ECO:0000313" key="5">
    <source>
        <dbReference type="Proteomes" id="UP000006039"/>
    </source>
</evidence>
<dbReference type="GO" id="GO:0003729">
    <property type="term" value="F:mRNA binding"/>
    <property type="evidence" value="ECO:0007669"/>
    <property type="project" value="TreeGrafter"/>
</dbReference>
<dbReference type="EnsemblFungi" id="EJT72775">
    <property type="protein sequence ID" value="EJT72775"/>
    <property type="gene ID" value="GGTG_09630"/>
</dbReference>
<dbReference type="SUPFAM" id="SSF54928">
    <property type="entry name" value="RNA-binding domain, RBD"/>
    <property type="match status" value="1"/>
</dbReference>
<gene>
    <name evidence="4" type="primary">20350088</name>
    <name evidence="3" type="ORF">GGTG_09630</name>
</gene>
<feature type="compositionally biased region" description="Polar residues" evidence="1">
    <location>
        <begin position="360"/>
        <end position="374"/>
    </location>
</feature>
<dbReference type="eggNOG" id="KOG1902">
    <property type="taxonomic scope" value="Eukaryota"/>
</dbReference>
<feature type="compositionally biased region" description="Polar residues" evidence="1">
    <location>
        <begin position="258"/>
        <end position="268"/>
    </location>
</feature>
<accession>J3P7Z2</accession>
<evidence type="ECO:0000313" key="4">
    <source>
        <dbReference type="EnsemblFungi" id="EJT72775"/>
    </source>
</evidence>
<protein>
    <recommendedName>
        <fullName evidence="2">YTH domain-containing protein</fullName>
    </recommendedName>
</protein>
<dbReference type="Pfam" id="PF04146">
    <property type="entry name" value="YTH"/>
    <property type="match status" value="1"/>
</dbReference>
<reference evidence="3" key="2">
    <citation type="submission" date="2010-07" db="EMBL/GenBank/DDBJ databases">
        <authorList>
            <consortium name="The Broad Institute Genome Sequencing Platform"/>
            <consortium name="Broad Institute Genome Sequencing Center for Infectious Disease"/>
            <person name="Ma L.-J."/>
            <person name="Dead R."/>
            <person name="Young S."/>
            <person name="Zeng Q."/>
            <person name="Koehrsen M."/>
            <person name="Alvarado L."/>
            <person name="Berlin A."/>
            <person name="Chapman S.B."/>
            <person name="Chen Z."/>
            <person name="Freedman E."/>
            <person name="Gellesch M."/>
            <person name="Goldberg J."/>
            <person name="Griggs A."/>
            <person name="Gujja S."/>
            <person name="Heilman E.R."/>
            <person name="Heiman D."/>
            <person name="Hepburn T."/>
            <person name="Howarth C."/>
            <person name="Jen D."/>
            <person name="Larson L."/>
            <person name="Mehta T."/>
            <person name="Neiman D."/>
            <person name="Pearson M."/>
            <person name="Roberts A."/>
            <person name="Saif S."/>
            <person name="Shea T."/>
            <person name="Shenoy N."/>
            <person name="Sisk P."/>
            <person name="Stolte C."/>
            <person name="Sykes S."/>
            <person name="Walk T."/>
            <person name="White J."/>
            <person name="Yandava C."/>
            <person name="Haas B."/>
            <person name="Nusbaum C."/>
            <person name="Birren B."/>
        </authorList>
    </citation>
    <scope>NUCLEOTIDE SEQUENCE</scope>
    <source>
        <strain evidence="3">R3-111a-1</strain>
    </source>
</reference>
<dbReference type="PANTHER" id="PTHR12357:SF3">
    <property type="entry name" value="YTH DOMAIN-CONTAINING PROTEIN 1"/>
    <property type="match status" value="1"/>
</dbReference>
<dbReference type="InterPro" id="IPR035979">
    <property type="entry name" value="RBD_domain_sf"/>
</dbReference>
<dbReference type="EMBL" id="GL385399">
    <property type="protein sequence ID" value="EJT72775.1"/>
    <property type="molecule type" value="Genomic_DNA"/>
</dbReference>
<reference evidence="3" key="3">
    <citation type="submission" date="2010-09" db="EMBL/GenBank/DDBJ databases">
        <title>Annotation of Gaeumannomyces graminis var. tritici R3-111a-1.</title>
        <authorList>
            <consortium name="The Broad Institute Genome Sequencing Platform"/>
            <person name="Ma L.-J."/>
            <person name="Dead R."/>
            <person name="Young S.K."/>
            <person name="Zeng Q."/>
            <person name="Gargeya S."/>
            <person name="Fitzgerald M."/>
            <person name="Haas B."/>
            <person name="Abouelleil A."/>
            <person name="Alvarado L."/>
            <person name="Arachchi H.M."/>
            <person name="Berlin A."/>
            <person name="Brown A."/>
            <person name="Chapman S.B."/>
            <person name="Chen Z."/>
            <person name="Dunbar C."/>
            <person name="Freedman E."/>
            <person name="Gearin G."/>
            <person name="Gellesch M."/>
            <person name="Goldberg J."/>
            <person name="Griggs A."/>
            <person name="Gujja S."/>
            <person name="Heiman D."/>
            <person name="Howarth C."/>
            <person name="Larson L."/>
            <person name="Lui A."/>
            <person name="MacDonald P.J.P."/>
            <person name="Mehta T."/>
            <person name="Montmayeur A."/>
            <person name="Murphy C."/>
            <person name="Neiman D."/>
            <person name="Pearson M."/>
            <person name="Priest M."/>
            <person name="Roberts A."/>
            <person name="Saif S."/>
            <person name="Shea T."/>
            <person name="Shenoy N."/>
            <person name="Sisk P."/>
            <person name="Stolte C."/>
            <person name="Sykes S."/>
            <person name="Yandava C."/>
            <person name="Wortman J."/>
            <person name="Nusbaum C."/>
            <person name="Birren B."/>
        </authorList>
    </citation>
    <scope>NUCLEOTIDE SEQUENCE</scope>
    <source>
        <strain evidence="3">R3-111a-1</strain>
    </source>
</reference>
<reference evidence="5" key="1">
    <citation type="submission" date="2010-07" db="EMBL/GenBank/DDBJ databases">
        <title>The genome sequence of Gaeumannomyces graminis var. tritici strain R3-111a-1.</title>
        <authorList>
            <consortium name="The Broad Institute Genome Sequencing Platform"/>
            <person name="Ma L.-J."/>
            <person name="Dead R."/>
            <person name="Young S."/>
            <person name="Zeng Q."/>
            <person name="Koehrsen M."/>
            <person name="Alvarado L."/>
            <person name="Berlin A."/>
            <person name="Chapman S.B."/>
            <person name="Chen Z."/>
            <person name="Freedman E."/>
            <person name="Gellesch M."/>
            <person name="Goldberg J."/>
            <person name="Griggs A."/>
            <person name="Gujja S."/>
            <person name="Heilman E.R."/>
            <person name="Heiman D."/>
            <person name="Hepburn T."/>
            <person name="Howarth C."/>
            <person name="Jen D."/>
            <person name="Larson L."/>
            <person name="Mehta T."/>
            <person name="Neiman D."/>
            <person name="Pearson M."/>
            <person name="Roberts A."/>
            <person name="Saif S."/>
            <person name="Shea T."/>
            <person name="Shenoy N."/>
            <person name="Sisk P."/>
            <person name="Stolte C."/>
            <person name="Sykes S."/>
            <person name="Walk T."/>
            <person name="White J."/>
            <person name="Yandava C."/>
            <person name="Haas B."/>
            <person name="Nusbaum C."/>
            <person name="Birren B."/>
        </authorList>
    </citation>
    <scope>NUCLEOTIDE SEQUENCE [LARGE SCALE GENOMIC DNA]</scope>
    <source>
        <strain evidence="5">R3-111a-1</strain>
    </source>
</reference>
<dbReference type="PANTHER" id="PTHR12357">
    <property type="entry name" value="YTH YT521-B HOMOLOGY DOMAIN-CONTAINING"/>
    <property type="match status" value="1"/>
</dbReference>
<name>J3P7Z2_GAET3</name>
<dbReference type="Proteomes" id="UP000006039">
    <property type="component" value="Unassembled WGS sequence"/>
</dbReference>
<proteinExistence type="predicted"/>
<feature type="region of interest" description="Disordered" evidence="1">
    <location>
        <begin position="75"/>
        <end position="198"/>
    </location>
</feature>
<feature type="compositionally biased region" description="Basic residues" evidence="1">
    <location>
        <begin position="180"/>
        <end position="190"/>
    </location>
</feature>
<dbReference type="InterPro" id="IPR045168">
    <property type="entry name" value="YTH_prot"/>
</dbReference>
<dbReference type="STRING" id="644352.J3P7Z2"/>
<feature type="compositionally biased region" description="Polar residues" evidence="1">
    <location>
        <begin position="239"/>
        <end position="250"/>
    </location>
</feature>
<keyword evidence="5" id="KW-1185">Reference proteome</keyword>
<feature type="domain" description="YTH" evidence="2">
    <location>
        <begin position="427"/>
        <end position="624"/>
    </location>
</feature>